<organism evidence="3 4">
    <name type="scientific">Caenorhabditis bovis</name>
    <dbReference type="NCBI Taxonomy" id="2654633"/>
    <lineage>
        <taxon>Eukaryota</taxon>
        <taxon>Metazoa</taxon>
        <taxon>Ecdysozoa</taxon>
        <taxon>Nematoda</taxon>
        <taxon>Chromadorea</taxon>
        <taxon>Rhabditida</taxon>
        <taxon>Rhabditina</taxon>
        <taxon>Rhabditomorpha</taxon>
        <taxon>Rhabditoidea</taxon>
        <taxon>Rhabditidae</taxon>
        <taxon>Peloderinae</taxon>
        <taxon>Caenorhabditis</taxon>
    </lineage>
</organism>
<feature type="compositionally biased region" description="Low complexity" evidence="1">
    <location>
        <begin position="539"/>
        <end position="553"/>
    </location>
</feature>
<name>A0A8S1EFK6_9PELO</name>
<reference evidence="3 4" key="1">
    <citation type="submission" date="2020-04" db="EMBL/GenBank/DDBJ databases">
        <authorList>
            <person name="Laetsch R D."/>
            <person name="Stevens L."/>
            <person name="Kumar S."/>
            <person name="Blaxter L. M."/>
        </authorList>
    </citation>
    <scope>NUCLEOTIDE SEQUENCE [LARGE SCALE GENOMIC DNA]</scope>
</reference>
<accession>A0A8S1EFK6</accession>
<keyword evidence="4" id="KW-1185">Reference proteome</keyword>
<feature type="chain" id="PRO_5035910666" evidence="2">
    <location>
        <begin position="20"/>
        <end position="800"/>
    </location>
</feature>
<evidence type="ECO:0000313" key="4">
    <source>
        <dbReference type="Proteomes" id="UP000494206"/>
    </source>
</evidence>
<feature type="region of interest" description="Disordered" evidence="1">
    <location>
        <begin position="519"/>
        <end position="553"/>
    </location>
</feature>
<gene>
    <name evidence="3" type="ORF">CBOVIS_LOCUS2610</name>
</gene>
<feature type="region of interest" description="Disordered" evidence="1">
    <location>
        <begin position="186"/>
        <end position="213"/>
    </location>
</feature>
<keyword evidence="2" id="KW-0732">Signal</keyword>
<sequence length="800" mass="86578">MRLPTPLILLIGLTVPASAQFGEIASLATSLLGGALGNAGGLGALAGAGAGAAGAAGQAGGALAQIGQLYQLAQGALQLTGTGVGVLNQASEGNWFPAVLEQAAKNHQSLMKPGGGNGLNLGALGPKPGGGNSIGPEFGTSFPAPDIDDYDENANIPGISGGKSAPKPPDGLIDIDSGDYEIDSTTVSTTTEESTTETATLFPTDEEEESSTEFKITTPPARQIHIQLPDKNAPVSTKIETDEEDYEDLIKKDHTDGKPEIVKPEIDAESEQLKTNVIATHGAKTQPIVPKLDKLLEVLQKSKLSKQEIDEIVSQVESNKRIEKPPKYDFNSAVQNIPDKKNKIREKITVASRAISERLETERNANSKTIETTVNQLKVVPDFAQTTQTPVSSTQSVAHVSSRHVPQTRSATPLPAPPVAVATNLNQVPTIVQKNVAPQYPAYNQQYQQFRQQAYQHPYYYYNQAPYYGQQTQNYWGQQNNYQQQVQQSQQVQQGQYYNQQQFSGQPYTAQPYYQQYQGPAAQTTQQHLPQQLPPKPVQQPAQVAQSQYQQPSRVPVNAPTLQQQTVSQYPVQQRAAPQLQVVKSDTNHVVHYYHNGKVVVQQLIPKSIAVTGSFPINGPFQSNSVGSVTPPNPQEYARTQRALQQAYQQPQTRSISAQAIQQQQQRPVAAPAKAVYKPQVPGPTHKVAQTGANLRNSVLQPPSRVHTKVYEKTIVASSNRQAHAIRTFQASQPEGKPAPAKQVISVPRQSSAAVRSSGRTNNKTSGKPVPRISGHVLPGPTIDNRSLLEKRTTAKPRTV</sequence>
<feature type="compositionally biased region" description="Low complexity" evidence="1">
    <location>
        <begin position="186"/>
        <end position="200"/>
    </location>
</feature>
<dbReference type="Proteomes" id="UP000494206">
    <property type="component" value="Unassembled WGS sequence"/>
</dbReference>
<proteinExistence type="predicted"/>
<comment type="caution">
    <text evidence="3">The sequence shown here is derived from an EMBL/GenBank/DDBJ whole genome shotgun (WGS) entry which is preliminary data.</text>
</comment>
<evidence type="ECO:0000256" key="2">
    <source>
        <dbReference type="SAM" id="SignalP"/>
    </source>
</evidence>
<feature type="region of interest" description="Disordered" evidence="1">
    <location>
        <begin position="730"/>
        <end position="800"/>
    </location>
</feature>
<evidence type="ECO:0000313" key="3">
    <source>
        <dbReference type="EMBL" id="CAB3399500.1"/>
    </source>
</evidence>
<protein>
    <submittedName>
        <fullName evidence="3">Uncharacterized protein</fullName>
    </submittedName>
</protein>
<dbReference type="OrthoDB" id="5868029at2759"/>
<feature type="signal peptide" evidence="2">
    <location>
        <begin position="1"/>
        <end position="19"/>
    </location>
</feature>
<feature type="compositionally biased region" description="Polar residues" evidence="1">
    <location>
        <begin position="748"/>
        <end position="766"/>
    </location>
</feature>
<dbReference type="EMBL" id="CADEPM010000002">
    <property type="protein sequence ID" value="CAB3399500.1"/>
    <property type="molecule type" value="Genomic_DNA"/>
</dbReference>
<evidence type="ECO:0000256" key="1">
    <source>
        <dbReference type="SAM" id="MobiDB-lite"/>
    </source>
</evidence>
<dbReference type="AlphaFoldDB" id="A0A8S1EFK6"/>
<feature type="compositionally biased region" description="Low complexity" evidence="1">
    <location>
        <begin position="519"/>
        <end position="531"/>
    </location>
</feature>